<protein>
    <recommendedName>
        <fullName evidence="1">Aminotransferase class I/classII large domain-containing protein</fullName>
    </recommendedName>
</protein>
<name>A0A4E0QN05_9GAMM</name>
<proteinExistence type="predicted"/>
<dbReference type="EMBL" id="JSZA02000205">
    <property type="protein sequence ID" value="TGN99960.1"/>
    <property type="molecule type" value="Genomic_DNA"/>
</dbReference>
<dbReference type="InterPro" id="IPR004839">
    <property type="entry name" value="Aminotransferase_I/II_large"/>
</dbReference>
<gene>
    <name evidence="2" type="ORF">PN36_29540</name>
</gene>
<dbReference type="InterPro" id="IPR015421">
    <property type="entry name" value="PyrdxlP-dep_Trfase_major"/>
</dbReference>
<dbReference type="Pfam" id="PF00155">
    <property type="entry name" value="Aminotran_1_2"/>
    <property type="match status" value="1"/>
</dbReference>
<dbReference type="PANTHER" id="PTHR43510">
    <property type="entry name" value="AMINOTRANSFERASE FUNCTION, HYPOTHETICAL (EUROFUNG)"/>
    <property type="match status" value="1"/>
</dbReference>
<evidence type="ECO:0000313" key="3">
    <source>
        <dbReference type="Proteomes" id="UP000030428"/>
    </source>
</evidence>
<dbReference type="Gene3D" id="3.90.1150.10">
    <property type="entry name" value="Aspartate Aminotransferase, domain 1"/>
    <property type="match status" value="1"/>
</dbReference>
<dbReference type="InterPro" id="IPR015422">
    <property type="entry name" value="PyrdxlP-dep_Trfase_small"/>
</dbReference>
<organism evidence="2 3">
    <name type="scientific">Candidatus Thiomargarita nelsonii</name>
    <dbReference type="NCBI Taxonomy" id="1003181"/>
    <lineage>
        <taxon>Bacteria</taxon>
        <taxon>Pseudomonadati</taxon>
        <taxon>Pseudomonadota</taxon>
        <taxon>Gammaproteobacteria</taxon>
        <taxon>Thiotrichales</taxon>
        <taxon>Thiotrichaceae</taxon>
        <taxon>Thiomargarita</taxon>
    </lineage>
</organism>
<comment type="caution">
    <text evidence="2">The sequence shown here is derived from an EMBL/GenBank/DDBJ whole genome shotgun (WGS) entry which is preliminary data.</text>
</comment>
<dbReference type="InterPro" id="IPR015424">
    <property type="entry name" value="PyrdxlP-dep_Trfase"/>
</dbReference>
<sequence>MEPWLIAYQKVPYNLGQSGVTNQTVGELLQNLDIHSDALLPLSLEDNDTRGGQTLREAIADIYPTATPETILVTTGSSEALWLYFHIRYTPGKNVVVPVPAFQNLYTVPKYLGYEVRTLPLKQENGFRPDIEMIRQLVDDQTQAIILNNPHNPTGILLTEEEINQIIEIAEHVGAEILADEHYRFLPYDDTGLIPSLYGRSSSVIATGSMIKCLGCVGLRVGWLIGPAELLEACRDLKDYTTHTICTINDFLAAKLLQQWPALIPRYKSWITQNIASFETCIKNHPEWIGWVRPEAGIVGFPFLRARGVSSEYFVQQLVKNEGVFLLPGETFNCPGYFRIGLGVEPNRFAEAMEKLDWHIRRIRTSE</sequence>
<evidence type="ECO:0000259" key="1">
    <source>
        <dbReference type="Pfam" id="PF00155"/>
    </source>
</evidence>
<feature type="domain" description="Aminotransferase class I/classII large" evidence="1">
    <location>
        <begin position="48"/>
        <end position="356"/>
    </location>
</feature>
<accession>A0A4E0QN05</accession>
<reference evidence="2 3" key="1">
    <citation type="journal article" date="2016" name="Front. Microbiol.">
        <title>Single-Cell (Meta-)Genomics of a Dimorphic Candidatus Thiomargarita nelsonii Reveals Genomic Plasticity.</title>
        <authorList>
            <person name="Flood B.E."/>
            <person name="Fliss P."/>
            <person name="Jones D.S."/>
            <person name="Dick G.J."/>
            <person name="Jain S."/>
            <person name="Kaster A.K."/>
            <person name="Winkel M."/>
            <person name="Mussmann M."/>
            <person name="Bailey J."/>
        </authorList>
    </citation>
    <scope>NUCLEOTIDE SEQUENCE [LARGE SCALE GENOMIC DNA]</scope>
    <source>
        <strain evidence="2">Hydrate Ridge</strain>
    </source>
</reference>
<dbReference type="CDD" id="cd00609">
    <property type="entry name" value="AAT_like"/>
    <property type="match status" value="1"/>
</dbReference>
<dbReference type="PANTHER" id="PTHR43510:SF1">
    <property type="entry name" value="AMINOTRANSFERASE FUNCTION, HYPOTHETICAL (EUROFUNG)"/>
    <property type="match status" value="1"/>
</dbReference>
<evidence type="ECO:0000313" key="2">
    <source>
        <dbReference type="EMBL" id="TGN99960.1"/>
    </source>
</evidence>
<dbReference type="Proteomes" id="UP000030428">
    <property type="component" value="Unassembled WGS sequence"/>
</dbReference>
<keyword evidence="3" id="KW-1185">Reference proteome</keyword>
<dbReference type="SUPFAM" id="SSF53383">
    <property type="entry name" value="PLP-dependent transferases"/>
    <property type="match status" value="1"/>
</dbReference>
<dbReference type="Gene3D" id="3.40.640.10">
    <property type="entry name" value="Type I PLP-dependent aspartate aminotransferase-like (Major domain)"/>
    <property type="match status" value="1"/>
</dbReference>
<dbReference type="GO" id="GO:0030170">
    <property type="term" value="F:pyridoxal phosphate binding"/>
    <property type="evidence" value="ECO:0007669"/>
    <property type="project" value="InterPro"/>
</dbReference>
<dbReference type="AlphaFoldDB" id="A0A4E0QN05"/>